<evidence type="ECO:0000256" key="5">
    <source>
        <dbReference type="ARBA" id="ARBA00023136"/>
    </source>
</evidence>
<evidence type="ECO:0000259" key="6">
    <source>
        <dbReference type="PROSITE" id="PS50104"/>
    </source>
</evidence>
<gene>
    <name evidence="7" type="ORF">NP493_1305g00001</name>
</gene>
<dbReference type="GO" id="GO:0005886">
    <property type="term" value="C:plasma membrane"/>
    <property type="evidence" value="ECO:0007669"/>
    <property type="project" value="TreeGrafter"/>
</dbReference>
<keyword evidence="5" id="KW-0472">Membrane</keyword>
<dbReference type="PANTHER" id="PTHR24365">
    <property type="entry name" value="TOLL-LIKE RECEPTOR"/>
    <property type="match status" value="1"/>
</dbReference>
<evidence type="ECO:0000256" key="3">
    <source>
        <dbReference type="ARBA" id="ARBA00022729"/>
    </source>
</evidence>
<protein>
    <recommendedName>
        <fullName evidence="6">TIR domain-containing protein</fullName>
    </recommendedName>
</protein>
<evidence type="ECO:0000256" key="2">
    <source>
        <dbReference type="ARBA" id="ARBA00022692"/>
    </source>
</evidence>
<keyword evidence="4" id="KW-1133">Transmembrane helix</keyword>
<dbReference type="Pfam" id="PF13676">
    <property type="entry name" value="TIR_2"/>
    <property type="match status" value="1"/>
</dbReference>
<dbReference type="GO" id="GO:0007165">
    <property type="term" value="P:signal transduction"/>
    <property type="evidence" value="ECO:0007669"/>
    <property type="project" value="InterPro"/>
</dbReference>
<organism evidence="7 8">
    <name type="scientific">Ridgeia piscesae</name>
    <name type="common">Tubeworm</name>
    <dbReference type="NCBI Taxonomy" id="27915"/>
    <lineage>
        <taxon>Eukaryota</taxon>
        <taxon>Metazoa</taxon>
        <taxon>Spiralia</taxon>
        <taxon>Lophotrochozoa</taxon>
        <taxon>Annelida</taxon>
        <taxon>Polychaeta</taxon>
        <taxon>Sedentaria</taxon>
        <taxon>Canalipalpata</taxon>
        <taxon>Sabellida</taxon>
        <taxon>Siboglinidae</taxon>
        <taxon>Ridgeia</taxon>
    </lineage>
</organism>
<keyword evidence="3" id="KW-0732">Signal</keyword>
<dbReference type="SMART" id="SM00255">
    <property type="entry name" value="TIR"/>
    <property type="match status" value="1"/>
</dbReference>
<accession>A0AAD9K835</accession>
<keyword evidence="8" id="KW-1185">Reference proteome</keyword>
<dbReference type="PANTHER" id="PTHR24365:SF530">
    <property type="entry name" value="MSTPROX-RELATED"/>
    <property type="match status" value="1"/>
</dbReference>
<comment type="caution">
    <text evidence="7">The sequence shown here is derived from an EMBL/GenBank/DDBJ whole genome shotgun (WGS) entry which is preliminary data.</text>
</comment>
<dbReference type="SUPFAM" id="SSF52200">
    <property type="entry name" value="Toll/Interleukin receptor TIR domain"/>
    <property type="match status" value="1"/>
</dbReference>
<dbReference type="AlphaFoldDB" id="A0AAD9K835"/>
<feature type="domain" description="TIR" evidence="6">
    <location>
        <begin position="32"/>
        <end position="169"/>
    </location>
</feature>
<reference evidence="7" key="1">
    <citation type="journal article" date="2023" name="Mol. Biol. Evol.">
        <title>Third-Generation Sequencing Reveals the Adaptive Role of the Epigenome in Three Deep-Sea Polychaetes.</title>
        <authorList>
            <person name="Perez M."/>
            <person name="Aroh O."/>
            <person name="Sun Y."/>
            <person name="Lan Y."/>
            <person name="Juniper S.K."/>
            <person name="Young C.R."/>
            <person name="Angers B."/>
            <person name="Qian P.Y."/>
        </authorList>
    </citation>
    <scope>NUCLEOTIDE SEQUENCE</scope>
    <source>
        <strain evidence="7">R07B-5</strain>
    </source>
</reference>
<dbReference type="Gene3D" id="3.40.50.10140">
    <property type="entry name" value="Toll/interleukin-1 receptor homology (TIR) domain"/>
    <property type="match status" value="1"/>
</dbReference>
<evidence type="ECO:0000256" key="1">
    <source>
        <dbReference type="ARBA" id="ARBA00004370"/>
    </source>
</evidence>
<evidence type="ECO:0000256" key="4">
    <source>
        <dbReference type="ARBA" id="ARBA00022989"/>
    </source>
</evidence>
<keyword evidence="2" id="KW-0812">Transmembrane</keyword>
<name>A0AAD9K835_RIDPI</name>
<dbReference type="Proteomes" id="UP001209878">
    <property type="component" value="Unassembled WGS sequence"/>
</dbReference>
<dbReference type="PROSITE" id="PS50104">
    <property type="entry name" value="TIR"/>
    <property type="match status" value="1"/>
</dbReference>
<dbReference type="EMBL" id="JAODUO010001302">
    <property type="protein sequence ID" value="KAK2166818.1"/>
    <property type="molecule type" value="Genomic_DNA"/>
</dbReference>
<evidence type="ECO:0000313" key="8">
    <source>
        <dbReference type="Proteomes" id="UP001209878"/>
    </source>
</evidence>
<evidence type="ECO:0000313" key="7">
    <source>
        <dbReference type="EMBL" id="KAK2166818.1"/>
    </source>
</evidence>
<sequence length="180" mass="20950">MAYKCRWKFAVAWNRFRKYSKFTNVDLNEVVYERDAFICYNSSDSGWVCHDLLDHLDSSGISTVIHHRDFLPGSVLEETIRESIDRSRFTVLVLSPDFLDSNWCRLEMHVARNRIISEGRDVIVPIILREFPTSQVTRTLAGILSKSYLQWTDDPEGQALFWDKLITKLKHGGNLKPLEN</sequence>
<dbReference type="GO" id="GO:0038023">
    <property type="term" value="F:signaling receptor activity"/>
    <property type="evidence" value="ECO:0007669"/>
    <property type="project" value="TreeGrafter"/>
</dbReference>
<proteinExistence type="predicted"/>
<comment type="subcellular location">
    <subcellularLocation>
        <location evidence="1">Membrane</location>
    </subcellularLocation>
</comment>
<dbReference type="InterPro" id="IPR035897">
    <property type="entry name" value="Toll_tir_struct_dom_sf"/>
</dbReference>
<dbReference type="InterPro" id="IPR000157">
    <property type="entry name" value="TIR_dom"/>
</dbReference>